<dbReference type="GO" id="GO:0015074">
    <property type="term" value="P:DNA integration"/>
    <property type="evidence" value="ECO:0007669"/>
    <property type="project" value="InterPro"/>
</dbReference>
<dbReference type="Pfam" id="PF13102">
    <property type="entry name" value="Phage_int_SAM_5"/>
    <property type="match status" value="1"/>
</dbReference>
<dbReference type="Gene3D" id="1.10.443.10">
    <property type="entry name" value="Intergrase catalytic core"/>
    <property type="match status" value="1"/>
</dbReference>
<dbReference type="InterPro" id="IPR011010">
    <property type="entry name" value="DNA_brk_join_enz"/>
</dbReference>
<dbReference type="OrthoDB" id="997805at2"/>
<dbReference type="Gene3D" id="1.10.150.130">
    <property type="match status" value="1"/>
</dbReference>
<dbReference type="GO" id="GO:0003677">
    <property type="term" value="F:DNA binding"/>
    <property type="evidence" value="ECO:0007669"/>
    <property type="project" value="UniProtKB-KW"/>
</dbReference>
<dbReference type="Proteomes" id="UP000298285">
    <property type="component" value="Unassembled WGS sequence"/>
</dbReference>
<dbReference type="EMBL" id="SPPK01000011">
    <property type="protein sequence ID" value="TFU86821.1"/>
    <property type="molecule type" value="Genomic_DNA"/>
</dbReference>
<evidence type="ECO:0000256" key="1">
    <source>
        <dbReference type="ARBA" id="ARBA00008857"/>
    </source>
</evidence>
<keyword evidence="2" id="KW-0238">DNA-binding</keyword>
<dbReference type="AlphaFoldDB" id="A0A4Y9II27"/>
<evidence type="ECO:0000256" key="2">
    <source>
        <dbReference type="ARBA" id="ARBA00023125"/>
    </source>
</evidence>
<dbReference type="InterPro" id="IPR002104">
    <property type="entry name" value="Integrase_catalytic"/>
</dbReference>
<feature type="domain" description="Tyr recombinase" evidence="4">
    <location>
        <begin position="121"/>
        <end position="308"/>
    </location>
</feature>
<evidence type="ECO:0000313" key="6">
    <source>
        <dbReference type="Proteomes" id="UP000298285"/>
    </source>
</evidence>
<accession>A0A4Y9II27</accession>
<dbReference type="InterPro" id="IPR025269">
    <property type="entry name" value="SAM-like_dom"/>
</dbReference>
<dbReference type="InterPro" id="IPR010998">
    <property type="entry name" value="Integrase_recombinase_N"/>
</dbReference>
<dbReference type="GO" id="GO:0006310">
    <property type="term" value="P:DNA recombination"/>
    <property type="evidence" value="ECO:0007669"/>
    <property type="project" value="UniProtKB-KW"/>
</dbReference>
<proteinExistence type="inferred from homology"/>
<evidence type="ECO:0000313" key="5">
    <source>
        <dbReference type="EMBL" id="TFU86821.1"/>
    </source>
</evidence>
<name>A0A4Y9II27_9BACT</name>
<gene>
    <name evidence="5" type="ORF">E4T88_16940</name>
</gene>
<evidence type="ECO:0000259" key="4">
    <source>
        <dbReference type="PROSITE" id="PS51898"/>
    </source>
</evidence>
<comment type="caution">
    <text evidence="5">The sequence shown here is derived from an EMBL/GenBank/DDBJ whole genome shotgun (WGS) entry which is preliminary data.</text>
</comment>
<keyword evidence="3" id="KW-0233">DNA recombination</keyword>
<comment type="similarity">
    <text evidence="1">Belongs to the 'phage' integrase family.</text>
</comment>
<sequence length="334" mass="39015">MKKKKIPAKKESVLFVFREIVENNKEGGRYHTVANYVSFVNKLSVYLGEQSESFTLQELNKEWVESYIEWLHEKHPDKPQTVDFYFRGLRALFNTTMKIKEYSNLNIASPFIGVYVKKGTTSKRALSVKMLSKLLNPELNSSLSVSQKESLDILLVSLYCRGMVFHDIYNLRWDMINNFWQIEYCRNKTGQSIRLTVPREGQEIMLRYKKNNNLYVFPFLREKNNKTVLCEKSALRRINRHALIIGKILNFPCKLTTYVMRHSWATLMLEAGKSVEVISQCMGHTSIRTTQIYLSSISTTKVDREVNDMLNRFIRLGKKGKDKYQKSLYPSAIS</sequence>
<dbReference type="PROSITE" id="PS51898">
    <property type="entry name" value="TYR_RECOMBINASE"/>
    <property type="match status" value="1"/>
</dbReference>
<reference evidence="5 6" key="1">
    <citation type="submission" date="2019-03" db="EMBL/GenBank/DDBJ databases">
        <title>Diversity of the mouse oral microbiome.</title>
        <authorList>
            <person name="Joseph S."/>
            <person name="Aduse-Opoku J."/>
            <person name="Curtis M."/>
            <person name="Wade W."/>
            <person name="Hashim A."/>
        </authorList>
    </citation>
    <scope>NUCLEOTIDE SEQUENCE [LARGE SCALE GENOMIC DNA]</scope>
    <source>
        <strain evidence="5 6">P11</strain>
    </source>
</reference>
<evidence type="ECO:0000256" key="3">
    <source>
        <dbReference type="ARBA" id="ARBA00023172"/>
    </source>
</evidence>
<organism evidence="5 6">
    <name type="scientific">Dysgonomonas mossii</name>
    <dbReference type="NCBI Taxonomy" id="163665"/>
    <lineage>
        <taxon>Bacteria</taxon>
        <taxon>Pseudomonadati</taxon>
        <taxon>Bacteroidota</taxon>
        <taxon>Bacteroidia</taxon>
        <taxon>Bacteroidales</taxon>
        <taxon>Dysgonomonadaceae</taxon>
        <taxon>Dysgonomonas</taxon>
    </lineage>
</organism>
<dbReference type="RefSeq" id="WP_135107498.1">
    <property type="nucleotide sequence ID" value="NZ_JADGKW010000011.1"/>
</dbReference>
<dbReference type="PANTHER" id="PTHR30349:SF64">
    <property type="entry name" value="PROPHAGE INTEGRASE INTD-RELATED"/>
    <property type="match status" value="1"/>
</dbReference>
<dbReference type="PANTHER" id="PTHR30349">
    <property type="entry name" value="PHAGE INTEGRASE-RELATED"/>
    <property type="match status" value="1"/>
</dbReference>
<dbReference type="Pfam" id="PF00589">
    <property type="entry name" value="Phage_integrase"/>
    <property type="match status" value="1"/>
</dbReference>
<dbReference type="InterPro" id="IPR050090">
    <property type="entry name" value="Tyrosine_recombinase_XerCD"/>
</dbReference>
<protein>
    <recommendedName>
        <fullName evidence="4">Tyr recombinase domain-containing protein</fullName>
    </recommendedName>
</protein>
<dbReference type="InterPro" id="IPR013762">
    <property type="entry name" value="Integrase-like_cat_sf"/>
</dbReference>
<dbReference type="SUPFAM" id="SSF56349">
    <property type="entry name" value="DNA breaking-rejoining enzymes"/>
    <property type="match status" value="1"/>
</dbReference>